<organism evidence="1 2">
    <name type="scientific">Thiocapsa roseopersicina</name>
    <dbReference type="NCBI Taxonomy" id="1058"/>
    <lineage>
        <taxon>Bacteria</taxon>
        <taxon>Pseudomonadati</taxon>
        <taxon>Pseudomonadota</taxon>
        <taxon>Gammaproteobacteria</taxon>
        <taxon>Chromatiales</taxon>
        <taxon>Chromatiaceae</taxon>
        <taxon>Thiocapsa</taxon>
    </lineage>
</organism>
<evidence type="ECO:0000313" key="2">
    <source>
        <dbReference type="Proteomes" id="UP000198816"/>
    </source>
</evidence>
<accession>A0A1H3BE83</accession>
<gene>
    <name evidence="1" type="ORF">SAMN05421783_12455</name>
</gene>
<proteinExistence type="predicted"/>
<dbReference type="AlphaFoldDB" id="A0A1H3BE83"/>
<dbReference type="Proteomes" id="UP000198816">
    <property type="component" value="Unassembled WGS sequence"/>
</dbReference>
<protein>
    <submittedName>
        <fullName evidence="1">Uncharacterized protein</fullName>
    </submittedName>
</protein>
<sequence length="98" mass="10645">MNAYLDLGGHNKTASPRTEIVAIKQRQDSIHDGAASRLLHAYQQNSMMSAWLKPPHVGKIEILSDQETTAALSASPNIRIGMAHQTLINDGIDVMPQG</sequence>
<keyword evidence="2" id="KW-1185">Reference proteome</keyword>
<evidence type="ECO:0000313" key="1">
    <source>
        <dbReference type="EMBL" id="SDX40263.1"/>
    </source>
</evidence>
<dbReference type="EMBL" id="FNNZ01000024">
    <property type="protein sequence ID" value="SDX40263.1"/>
    <property type="molecule type" value="Genomic_DNA"/>
</dbReference>
<name>A0A1H3BE83_THIRO</name>
<reference evidence="2" key="1">
    <citation type="submission" date="2016-10" db="EMBL/GenBank/DDBJ databases">
        <authorList>
            <person name="Varghese N."/>
            <person name="Submissions S."/>
        </authorList>
    </citation>
    <scope>NUCLEOTIDE SEQUENCE [LARGE SCALE GENOMIC DNA]</scope>
    <source>
        <strain evidence="2">DSM 217</strain>
    </source>
</reference>